<dbReference type="InterPro" id="IPR000873">
    <property type="entry name" value="AMP-dep_synth/lig_dom"/>
</dbReference>
<evidence type="ECO:0000313" key="4">
    <source>
        <dbReference type="Proteomes" id="UP001500975"/>
    </source>
</evidence>
<feature type="domain" description="AMP-dependent synthetase/ligase" evidence="1">
    <location>
        <begin position="10"/>
        <end position="375"/>
    </location>
</feature>
<dbReference type="RefSeq" id="WP_345541206.1">
    <property type="nucleotide sequence ID" value="NZ_BAABGJ010000080.1"/>
</dbReference>
<dbReference type="GO" id="GO:0016874">
    <property type="term" value="F:ligase activity"/>
    <property type="evidence" value="ECO:0007669"/>
    <property type="project" value="UniProtKB-KW"/>
</dbReference>
<reference evidence="4" key="1">
    <citation type="journal article" date="2019" name="Int. J. Syst. Evol. Microbiol.">
        <title>The Global Catalogue of Microorganisms (GCM) 10K type strain sequencing project: providing services to taxonomists for standard genome sequencing and annotation.</title>
        <authorList>
            <consortium name="The Broad Institute Genomics Platform"/>
            <consortium name="The Broad Institute Genome Sequencing Center for Infectious Disease"/>
            <person name="Wu L."/>
            <person name="Ma J."/>
        </authorList>
    </citation>
    <scope>NUCLEOTIDE SEQUENCE [LARGE SCALE GENOMIC DNA]</scope>
    <source>
        <strain evidence="4">JCM 17804</strain>
    </source>
</reference>
<keyword evidence="4" id="KW-1185">Reference proteome</keyword>
<dbReference type="InterPro" id="IPR020845">
    <property type="entry name" value="AMP-binding_CS"/>
</dbReference>
<accession>A0ABP8ICV0</accession>
<evidence type="ECO:0000313" key="3">
    <source>
        <dbReference type="EMBL" id="GAA4355929.1"/>
    </source>
</evidence>
<gene>
    <name evidence="3" type="ORF">GCM10023165_48550</name>
</gene>
<dbReference type="Gene3D" id="3.40.50.12780">
    <property type="entry name" value="N-terminal domain of ligase-like"/>
    <property type="match status" value="1"/>
</dbReference>
<keyword evidence="3" id="KW-0436">Ligase</keyword>
<dbReference type="PANTHER" id="PTHR43767">
    <property type="entry name" value="LONG-CHAIN-FATTY-ACID--COA LIGASE"/>
    <property type="match status" value="1"/>
</dbReference>
<comment type="caution">
    <text evidence="3">The sequence shown here is derived from an EMBL/GenBank/DDBJ whole genome shotgun (WGS) entry which is preliminary data.</text>
</comment>
<sequence length="519" mass="55892">METTLAALIERNARLHGGRLAVVSNGRRYTHLEHARRIWKLARVLGALGLARGDRVAILSQNRSEILEAFGAAECAGMISTPFNWRLSVQELVRVALDCRPSVLFFDGGNAETARELAAVLPGLALVTFDAAVNGAVEYEALLAGAESDAPPVAPPGPDDIANIIYTSGTTGVPKGVQWSHGALMHAAGTIACQAGERPTDRLAVVMPLFHIGARIEWLALQAMGGSVIVLPSFTPESFFETVASERVTMAHLAPVMVNMLVDHPARERHDLSSMRDIHYGSAPVPEANLRRAVAAFGPIFTQLYGMTEHIISSMLLPYQQELEGDEVARRRLRSAGQPYPGVGIRILDDRGEDAAPGAIGEVAVRSASMMSGYFGNPQATADAIRGGWLLTGDLGSVDEDGFLYIVDRKKDMVISGGENIYCREVEETLLLHPAIHDAAVIGVPDAKWGEAVKAFVILQDGAQLSQSEVIAHCRLHMASYKRPQSVDFVAQLPRLPHGKVDKKALRAPYWSGAGRNVG</sequence>
<organism evidence="3 4">
    <name type="scientific">Variovorax defluvii</name>
    <dbReference type="NCBI Taxonomy" id="913761"/>
    <lineage>
        <taxon>Bacteria</taxon>
        <taxon>Pseudomonadati</taxon>
        <taxon>Pseudomonadota</taxon>
        <taxon>Betaproteobacteria</taxon>
        <taxon>Burkholderiales</taxon>
        <taxon>Comamonadaceae</taxon>
        <taxon>Variovorax</taxon>
    </lineage>
</organism>
<dbReference type="SUPFAM" id="SSF56801">
    <property type="entry name" value="Acetyl-CoA synthetase-like"/>
    <property type="match status" value="1"/>
</dbReference>
<dbReference type="Pfam" id="PF13193">
    <property type="entry name" value="AMP-binding_C"/>
    <property type="match status" value="1"/>
</dbReference>
<dbReference type="InterPro" id="IPR025110">
    <property type="entry name" value="AMP-bd_C"/>
</dbReference>
<dbReference type="PANTHER" id="PTHR43767:SF7">
    <property type="entry name" value="MEDIUM_LONG-CHAIN-FATTY-ACID--COA LIGASE FADD8"/>
    <property type="match status" value="1"/>
</dbReference>
<dbReference type="InterPro" id="IPR045851">
    <property type="entry name" value="AMP-bd_C_sf"/>
</dbReference>
<dbReference type="PROSITE" id="PS00455">
    <property type="entry name" value="AMP_BINDING"/>
    <property type="match status" value="1"/>
</dbReference>
<dbReference type="Proteomes" id="UP001500975">
    <property type="component" value="Unassembled WGS sequence"/>
</dbReference>
<feature type="domain" description="AMP-binding enzyme C-terminal" evidence="2">
    <location>
        <begin position="425"/>
        <end position="500"/>
    </location>
</feature>
<dbReference type="Gene3D" id="3.30.300.30">
    <property type="match status" value="1"/>
</dbReference>
<dbReference type="Pfam" id="PF00501">
    <property type="entry name" value="AMP-binding"/>
    <property type="match status" value="1"/>
</dbReference>
<evidence type="ECO:0000259" key="2">
    <source>
        <dbReference type="Pfam" id="PF13193"/>
    </source>
</evidence>
<name>A0ABP8ICV0_9BURK</name>
<evidence type="ECO:0000259" key="1">
    <source>
        <dbReference type="Pfam" id="PF00501"/>
    </source>
</evidence>
<dbReference type="InterPro" id="IPR042099">
    <property type="entry name" value="ANL_N_sf"/>
</dbReference>
<dbReference type="EMBL" id="BAABGJ010000080">
    <property type="protein sequence ID" value="GAA4355929.1"/>
    <property type="molecule type" value="Genomic_DNA"/>
</dbReference>
<dbReference type="InterPro" id="IPR050237">
    <property type="entry name" value="ATP-dep_AMP-bd_enzyme"/>
</dbReference>
<proteinExistence type="predicted"/>
<protein>
    <submittedName>
        <fullName evidence="3">Fatty acid--CoA ligase</fullName>
    </submittedName>
</protein>